<proteinExistence type="predicted"/>
<accession>A0A3R9G3W6</accession>
<sequence>MITFQNTSDLSKSAEITYSNMQPYYLGYGADWDLNTIKQKISTLKNIDILFDRIVVGVIRLEKDSESFYLRDLQVSESHQNRGIGAAAFEEVKRLAISAGANIVRLRVFKTSPAYHLYQRLGFIVEKEEEKFYCMQFNL</sequence>
<evidence type="ECO:0000313" key="3">
    <source>
        <dbReference type="Proteomes" id="UP000269041"/>
    </source>
</evidence>
<dbReference type="Pfam" id="PF00583">
    <property type="entry name" value="Acetyltransf_1"/>
    <property type="match status" value="1"/>
</dbReference>
<gene>
    <name evidence="2" type="ORF">EJA03_07555</name>
</gene>
<comment type="caution">
    <text evidence="2">The sequence shown here is derived from an EMBL/GenBank/DDBJ whole genome shotgun (WGS) entry which is preliminary data.</text>
</comment>
<dbReference type="CDD" id="cd04301">
    <property type="entry name" value="NAT_SF"/>
    <property type="match status" value="1"/>
</dbReference>
<feature type="domain" description="N-acetyltransferase" evidence="1">
    <location>
        <begin position="5"/>
        <end position="139"/>
    </location>
</feature>
<dbReference type="SUPFAM" id="SSF55729">
    <property type="entry name" value="Acyl-CoA N-acyltransferases (Nat)"/>
    <property type="match status" value="1"/>
</dbReference>
<dbReference type="AlphaFoldDB" id="A0A3R9G3W6"/>
<keyword evidence="2" id="KW-0808">Transferase</keyword>
<protein>
    <submittedName>
        <fullName evidence="2">GNAT family N-acetyltransferase</fullName>
    </submittedName>
</protein>
<dbReference type="Proteomes" id="UP000269041">
    <property type="component" value="Unassembled WGS sequence"/>
</dbReference>
<dbReference type="OrthoDB" id="6871659at2"/>
<dbReference type="InterPro" id="IPR016181">
    <property type="entry name" value="Acyl_CoA_acyltransferase"/>
</dbReference>
<dbReference type="EMBL" id="RSFA01000025">
    <property type="protein sequence ID" value="RSD31678.1"/>
    <property type="molecule type" value="Genomic_DNA"/>
</dbReference>
<evidence type="ECO:0000259" key="1">
    <source>
        <dbReference type="PROSITE" id="PS51186"/>
    </source>
</evidence>
<dbReference type="Gene3D" id="3.40.630.30">
    <property type="match status" value="1"/>
</dbReference>
<organism evidence="2 3">
    <name type="scientific">Vibrio pectenicida</name>
    <dbReference type="NCBI Taxonomy" id="62763"/>
    <lineage>
        <taxon>Bacteria</taxon>
        <taxon>Pseudomonadati</taxon>
        <taxon>Pseudomonadota</taxon>
        <taxon>Gammaproteobacteria</taxon>
        <taxon>Vibrionales</taxon>
        <taxon>Vibrionaceae</taxon>
        <taxon>Vibrio</taxon>
    </lineage>
</organism>
<dbReference type="RefSeq" id="WP_125320634.1">
    <property type="nucleotide sequence ID" value="NZ_AP024889.1"/>
</dbReference>
<reference evidence="2 3" key="1">
    <citation type="submission" date="2018-12" db="EMBL/GenBank/DDBJ databases">
        <title>Genomic taxonomy of the Vibrionaceae family.</title>
        <authorList>
            <person name="Gomez-Gil B."/>
            <person name="Enciso-Ibarra K."/>
        </authorList>
    </citation>
    <scope>NUCLEOTIDE SEQUENCE [LARGE SCALE GENOMIC DNA]</scope>
    <source>
        <strain evidence="2 3">CAIM 594</strain>
    </source>
</reference>
<dbReference type="GO" id="GO:0016747">
    <property type="term" value="F:acyltransferase activity, transferring groups other than amino-acyl groups"/>
    <property type="evidence" value="ECO:0007669"/>
    <property type="project" value="InterPro"/>
</dbReference>
<dbReference type="InterPro" id="IPR000182">
    <property type="entry name" value="GNAT_dom"/>
</dbReference>
<name>A0A3R9G3W6_9VIBR</name>
<dbReference type="PROSITE" id="PS51186">
    <property type="entry name" value="GNAT"/>
    <property type="match status" value="1"/>
</dbReference>
<evidence type="ECO:0000313" key="2">
    <source>
        <dbReference type="EMBL" id="RSD31678.1"/>
    </source>
</evidence>
<keyword evidence="3" id="KW-1185">Reference proteome</keyword>